<protein>
    <submittedName>
        <fullName evidence="2">Uncharacterized protein</fullName>
    </submittedName>
</protein>
<feature type="compositionally biased region" description="Polar residues" evidence="1">
    <location>
        <begin position="88"/>
        <end position="97"/>
    </location>
</feature>
<reference evidence="3" key="1">
    <citation type="journal article" date="2012" name="Nat. Genet.">
        <title>Lifestyle transitions in plant pathogenic Colletotrichum fungi deciphered by genome and transcriptome analyses.</title>
        <authorList>
            <person name="O'Connell R.J."/>
            <person name="Thon M.R."/>
            <person name="Hacquard S."/>
            <person name="Amyotte S.G."/>
            <person name="Kleemann J."/>
            <person name="Torres M.F."/>
            <person name="Damm U."/>
            <person name="Buiate E.A."/>
            <person name="Epstein L."/>
            <person name="Alkan N."/>
            <person name="Altmueller J."/>
            <person name="Alvarado-Balderrama L."/>
            <person name="Bauser C.A."/>
            <person name="Becker C."/>
            <person name="Birren B.W."/>
            <person name="Chen Z."/>
            <person name="Choi J."/>
            <person name="Crouch J.A."/>
            <person name="Duvick J.P."/>
            <person name="Farman M.A."/>
            <person name="Gan P."/>
            <person name="Heiman D."/>
            <person name="Henrissat B."/>
            <person name="Howard R.J."/>
            <person name="Kabbage M."/>
            <person name="Koch C."/>
            <person name="Kracher B."/>
            <person name="Kubo Y."/>
            <person name="Law A.D."/>
            <person name="Lebrun M.-H."/>
            <person name="Lee Y.-H."/>
            <person name="Miyara I."/>
            <person name="Moore N."/>
            <person name="Neumann U."/>
            <person name="Nordstroem K."/>
            <person name="Panaccione D.G."/>
            <person name="Panstruga R."/>
            <person name="Place M."/>
            <person name="Proctor R.H."/>
            <person name="Prusky D."/>
            <person name="Rech G."/>
            <person name="Reinhardt R."/>
            <person name="Rollins J.A."/>
            <person name="Rounsley S."/>
            <person name="Schardl C.L."/>
            <person name="Schwartz D.C."/>
            <person name="Shenoy N."/>
            <person name="Shirasu K."/>
            <person name="Sikhakolli U.R."/>
            <person name="Stueber K."/>
            <person name="Sukno S.A."/>
            <person name="Sweigard J.A."/>
            <person name="Takano Y."/>
            <person name="Takahara H."/>
            <person name="Trail F."/>
            <person name="van der Does H.C."/>
            <person name="Voll L.M."/>
            <person name="Will I."/>
            <person name="Young S."/>
            <person name="Zeng Q."/>
            <person name="Zhang J."/>
            <person name="Zhou S."/>
            <person name="Dickman M.B."/>
            <person name="Schulze-Lefert P."/>
            <person name="Ver Loren van Themaat E."/>
            <person name="Ma L.-J."/>
            <person name="Vaillancourt L.J."/>
        </authorList>
    </citation>
    <scope>NUCLEOTIDE SEQUENCE [LARGE SCALE GENOMIC DNA]</scope>
    <source>
        <strain evidence="3">IMI 349063</strain>
    </source>
</reference>
<evidence type="ECO:0000313" key="2">
    <source>
        <dbReference type="EMBL" id="CCF31853.1"/>
    </source>
</evidence>
<accession>H1UV52</accession>
<dbReference type="AlphaFoldDB" id="H1UV52"/>
<evidence type="ECO:0000256" key="1">
    <source>
        <dbReference type="SAM" id="MobiDB-lite"/>
    </source>
</evidence>
<dbReference type="HOGENOM" id="CLU_2096721_0_0_1"/>
<proteinExistence type="predicted"/>
<evidence type="ECO:0000313" key="3">
    <source>
        <dbReference type="Proteomes" id="UP000007174"/>
    </source>
</evidence>
<name>H1UV52_COLHI</name>
<dbReference type="VEuPathDB" id="FungiDB:CH63R_11510"/>
<dbReference type="EMBL" id="CACQ02000199">
    <property type="protein sequence ID" value="CCF31853.1"/>
    <property type="molecule type" value="Genomic_DNA"/>
</dbReference>
<dbReference type="Proteomes" id="UP000007174">
    <property type="component" value="Unassembled WGS sequence"/>
</dbReference>
<organism evidence="2 3">
    <name type="scientific">Colletotrichum higginsianum (strain IMI 349063)</name>
    <name type="common">Crucifer anthracnose fungus</name>
    <dbReference type="NCBI Taxonomy" id="759273"/>
    <lineage>
        <taxon>Eukaryota</taxon>
        <taxon>Fungi</taxon>
        <taxon>Dikarya</taxon>
        <taxon>Ascomycota</taxon>
        <taxon>Pezizomycotina</taxon>
        <taxon>Sordariomycetes</taxon>
        <taxon>Hypocreomycetidae</taxon>
        <taxon>Glomerellales</taxon>
        <taxon>Glomerellaceae</taxon>
        <taxon>Colletotrichum</taxon>
        <taxon>Colletotrichum destructivum species complex</taxon>
    </lineage>
</organism>
<feature type="region of interest" description="Disordered" evidence="1">
    <location>
        <begin position="24"/>
        <end position="52"/>
    </location>
</feature>
<feature type="region of interest" description="Disordered" evidence="1">
    <location>
        <begin position="74"/>
        <end position="97"/>
    </location>
</feature>
<sequence length="116" mass="13162">MEMDRQKGVDTRYTKLSIAPEYCETRTQASERSKNDATARLADSLAQSRSHRMSRVCLGMRRGVREVPRCSLSSFRTNGRRRGGGLKTKSTTSYSASGNLGVIRHQYHRHLYKAHS</sequence>
<gene>
    <name evidence="2" type="ORF">CH063_04366</name>
</gene>